<dbReference type="AlphaFoldDB" id="A0A2T0AGB1"/>
<dbReference type="PANTHER" id="PTHR22870">
    <property type="entry name" value="REGULATOR OF CHROMOSOME CONDENSATION"/>
    <property type="match status" value="1"/>
</dbReference>
<dbReference type="InterPro" id="IPR000408">
    <property type="entry name" value="Reg_chr_condens"/>
</dbReference>
<sequence length="528" mass="55786">MVYSLFCAGSNSHGQLALAHDDDSHHLARLPTSDPQQRFSQVACGANHTLAIAYSVDGRRRLWAAGSNARGQLGPSLQADSPTLSFVPLDVADLAQSTGLKDVQYDAELVAACWETSFVVLRPRGGNGSDVLLSFGANDWGERGCAGLSLVGPSVVDLGAAFARSEKGKEVEGRIRVLRLEAGPRHVVALVERTSPGTDTVDHRLLGWGASRHGQLGAAPSATSLPKITPVPRRIPLPSPFSACDVVDVAVGRDHTVVLLKRWHEKQASSKAAKGRTVLLLGSNKHGQLGPASAPTEVECVAPITTASRPQRQAPSQNVLTLSNFQHVLPDASLYDIAGVGCTWNSSFLILSPRSPDLSSPSIATAQPAPPLIIGFGLNSHGQLASRRDDSPKAADSTSSAYQSSDSSPRLIRLPPPSTSASASSPPFDIQLACGSEHVLVLVRPSQSAPNSKDDNVTHAAVYGWGWNEHGNLGLAGQSAKGEDLADVWKPRRLWPRDDGGRAGEVVDVWAGNATSWIQVDEGLQQGE</sequence>
<dbReference type="Proteomes" id="UP000239560">
    <property type="component" value="Unassembled WGS sequence"/>
</dbReference>
<feature type="repeat" description="RCC1" evidence="2">
    <location>
        <begin position="203"/>
        <end position="262"/>
    </location>
</feature>
<keyword evidence="1" id="KW-0677">Repeat</keyword>
<gene>
    <name evidence="4" type="ORF">AAT19DRAFT_12460</name>
</gene>
<evidence type="ECO:0000313" key="4">
    <source>
        <dbReference type="EMBL" id="PRQ77042.1"/>
    </source>
</evidence>
<dbReference type="EMBL" id="LCTV02000002">
    <property type="protein sequence ID" value="PRQ77042.1"/>
    <property type="molecule type" value="Genomic_DNA"/>
</dbReference>
<feature type="region of interest" description="Disordered" evidence="3">
    <location>
        <begin position="383"/>
        <end position="427"/>
    </location>
</feature>
<comment type="caution">
    <text evidence="4">The sequence shown here is derived from an EMBL/GenBank/DDBJ whole genome shotgun (WGS) entry which is preliminary data.</text>
</comment>
<evidence type="ECO:0000256" key="1">
    <source>
        <dbReference type="ARBA" id="ARBA00022737"/>
    </source>
</evidence>
<dbReference type="PANTHER" id="PTHR22870:SF466">
    <property type="entry name" value="ANKYRIN REPEAT-CONTAINING PROTEIN"/>
    <property type="match status" value="1"/>
</dbReference>
<dbReference type="InterPro" id="IPR009091">
    <property type="entry name" value="RCC1/BLIP-II"/>
</dbReference>
<dbReference type="Pfam" id="PF00415">
    <property type="entry name" value="RCC1"/>
    <property type="match status" value="3"/>
</dbReference>
<protein>
    <submittedName>
        <fullName evidence="4">Translation initiation factor IF-2</fullName>
    </submittedName>
</protein>
<accession>A0A2T0AGB1</accession>
<evidence type="ECO:0000313" key="5">
    <source>
        <dbReference type="Proteomes" id="UP000239560"/>
    </source>
</evidence>
<feature type="compositionally biased region" description="Low complexity" evidence="3">
    <location>
        <begin position="394"/>
        <end position="427"/>
    </location>
</feature>
<dbReference type="InterPro" id="IPR051210">
    <property type="entry name" value="Ub_ligase/GEF_domain"/>
</dbReference>
<proteinExistence type="predicted"/>
<feature type="repeat" description="RCC1" evidence="2">
    <location>
        <begin position="460"/>
        <end position="522"/>
    </location>
</feature>
<name>A0A2T0AGB1_RHOTO</name>
<organism evidence="4 5">
    <name type="scientific">Rhodotorula toruloides</name>
    <name type="common">Yeast</name>
    <name type="synonym">Rhodosporidium toruloides</name>
    <dbReference type="NCBI Taxonomy" id="5286"/>
    <lineage>
        <taxon>Eukaryota</taxon>
        <taxon>Fungi</taxon>
        <taxon>Dikarya</taxon>
        <taxon>Basidiomycota</taxon>
        <taxon>Pucciniomycotina</taxon>
        <taxon>Microbotryomycetes</taxon>
        <taxon>Sporidiobolales</taxon>
        <taxon>Sporidiobolaceae</taxon>
        <taxon>Rhodotorula</taxon>
    </lineage>
</organism>
<feature type="repeat" description="RCC1" evidence="2">
    <location>
        <begin position="3"/>
        <end position="55"/>
    </location>
</feature>
<dbReference type="PROSITE" id="PS00626">
    <property type="entry name" value="RCC1_2"/>
    <property type="match status" value="1"/>
</dbReference>
<evidence type="ECO:0000256" key="2">
    <source>
        <dbReference type="PROSITE-ProRule" id="PRU00235"/>
    </source>
</evidence>
<reference evidence="4 5" key="1">
    <citation type="journal article" date="2018" name="Elife">
        <title>Functional genomics of lipid metabolism in the oleaginous yeast Rhodosporidium toruloides.</title>
        <authorList>
            <person name="Coradetti S.T."/>
            <person name="Pinel D."/>
            <person name="Geiselman G."/>
            <person name="Ito M."/>
            <person name="Mondo S."/>
            <person name="Reilly M.C."/>
            <person name="Cheng Y.F."/>
            <person name="Bauer S."/>
            <person name="Grigoriev I."/>
            <person name="Gladden J.M."/>
            <person name="Simmons B.A."/>
            <person name="Brem R."/>
            <person name="Arkin A.P."/>
            <person name="Skerker J.M."/>
        </authorList>
    </citation>
    <scope>NUCLEOTIDE SEQUENCE [LARGE SCALE GENOMIC DNA]</scope>
    <source>
        <strain evidence="4 5">NBRC 0880</strain>
    </source>
</reference>
<keyword evidence="4" id="KW-0396">Initiation factor</keyword>
<dbReference type="SUPFAM" id="SSF50985">
    <property type="entry name" value="RCC1/BLIP-II"/>
    <property type="match status" value="1"/>
</dbReference>
<dbReference type="PROSITE" id="PS50012">
    <property type="entry name" value="RCC1_3"/>
    <property type="match status" value="3"/>
</dbReference>
<dbReference type="Gene3D" id="2.130.10.30">
    <property type="entry name" value="Regulator of chromosome condensation 1/beta-lactamase-inhibitor protein II"/>
    <property type="match status" value="2"/>
</dbReference>
<evidence type="ECO:0000256" key="3">
    <source>
        <dbReference type="SAM" id="MobiDB-lite"/>
    </source>
</evidence>
<dbReference type="GO" id="GO:0003743">
    <property type="term" value="F:translation initiation factor activity"/>
    <property type="evidence" value="ECO:0007669"/>
    <property type="project" value="UniProtKB-KW"/>
</dbReference>
<dbReference type="OrthoDB" id="5370059at2759"/>
<keyword evidence="4" id="KW-0648">Protein biosynthesis</keyword>